<evidence type="ECO:0000259" key="12">
    <source>
        <dbReference type="PROSITE" id="PS51352"/>
    </source>
</evidence>
<dbReference type="InterPro" id="IPR036249">
    <property type="entry name" value="Thioredoxin-like_sf"/>
</dbReference>
<dbReference type="PROSITE" id="PS00194">
    <property type="entry name" value="THIOREDOXIN_1"/>
    <property type="match status" value="2"/>
</dbReference>
<dbReference type="OrthoDB" id="10264505at2759"/>
<feature type="domain" description="Thioredoxin" evidence="12">
    <location>
        <begin position="133"/>
        <end position="251"/>
    </location>
</feature>
<dbReference type="Pfam" id="PF07749">
    <property type="entry name" value="ERp29"/>
    <property type="match status" value="1"/>
</dbReference>
<dbReference type="InterPro" id="IPR017937">
    <property type="entry name" value="Thioredoxin_CS"/>
</dbReference>
<evidence type="ECO:0000256" key="5">
    <source>
        <dbReference type="ARBA" id="ARBA00022737"/>
    </source>
</evidence>
<dbReference type="InterPro" id="IPR013766">
    <property type="entry name" value="Thioredoxin_domain"/>
</dbReference>
<comment type="catalytic activity">
    <reaction evidence="1">
        <text>Catalyzes the rearrangement of -S-S- bonds in proteins.</text>
        <dbReference type="EC" id="5.3.4.1"/>
    </reaction>
</comment>
<dbReference type="EMBL" id="JAGPNK010000007">
    <property type="protein sequence ID" value="KAH7318607.1"/>
    <property type="molecule type" value="Genomic_DNA"/>
</dbReference>
<gene>
    <name evidence="13" type="ORF">B0I35DRAFT_451380</name>
</gene>
<evidence type="ECO:0000256" key="8">
    <source>
        <dbReference type="ARBA" id="ARBA00023284"/>
    </source>
</evidence>
<keyword evidence="14" id="KW-1185">Reference proteome</keyword>
<dbReference type="InterPro" id="IPR036356">
    <property type="entry name" value="ERp29_C_sf"/>
</dbReference>
<comment type="similarity">
    <text evidence="2 9">Belongs to the protein disulfide isomerase family.</text>
</comment>
<keyword evidence="4 11" id="KW-0732">Signal</keyword>
<dbReference type="Gene3D" id="3.40.30.10">
    <property type="entry name" value="Glutaredoxin"/>
    <property type="match status" value="2"/>
</dbReference>
<dbReference type="SUPFAM" id="SSF52833">
    <property type="entry name" value="Thioredoxin-like"/>
    <property type="match status" value="2"/>
</dbReference>
<feature type="chain" id="PRO_5035424485" description="protein disulfide-isomerase" evidence="11">
    <location>
        <begin position="19"/>
        <end position="376"/>
    </location>
</feature>
<dbReference type="InterPro" id="IPR005788">
    <property type="entry name" value="PDI_thioredoxin-like_dom"/>
</dbReference>
<comment type="caution">
    <text evidence="13">The sequence shown here is derived from an EMBL/GenBank/DDBJ whole genome shotgun (WGS) entry which is preliminary data.</text>
</comment>
<dbReference type="PANTHER" id="PTHR45672:SF11">
    <property type="entry name" value="PROTEIN DISULFIDE-ISOMERASE C17H9.14C"/>
    <property type="match status" value="1"/>
</dbReference>
<keyword evidence="8" id="KW-0676">Redox-active center</keyword>
<evidence type="ECO:0000256" key="3">
    <source>
        <dbReference type="ARBA" id="ARBA00012723"/>
    </source>
</evidence>
<dbReference type="NCBIfam" id="TIGR01126">
    <property type="entry name" value="pdi_dom"/>
    <property type="match status" value="2"/>
</dbReference>
<evidence type="ECO:0000256" key="4">
    <source>
        <dbReference type="ARBA" id="ARBA00022729"/>
    </source>
</evidence>
<evidence type="ECO:0000256" key="6">
    <source>
        <dbReference type="ARBA" id="ARBA00023157"/>
    </source>
</evidence>
<dbReference type="CDD" id="cd00238">
    <property type="entry name" value="ERp29c"/>
    <property type="match status" value="1"/>
</dbReference>
<feature type="signal peptide" evidence="11">
    <location>
        <begin position="1"/>
        <end position="18"/>
    </location>
</feature>
<evidence type="ECO:0000256" key="9">
    <source>
        <dbReference type="RuleBase" id="RU004208"/>
    </source>
</evidence>
<accession>A0A8K0SS17</accession>
<keyword evidence="6" id="KW-1015">Disulfide bond</keyword>
<evidence type="ECO:0000313" key="13">
    <source>
        <dbReference type="EMBL" id="KAH7318607.1"/>
    </source>
</evidence>
<reference evidence="13" key="1">
    <citation type="journal article" date="2021" name="Nat. Commun.">
        <title>Genetic determinants of endophytism in the Arabidopsis root mycobiome.</title>
        <authorList>
            <person name="Mesny F."/>
            <person name="Miyauchi S."/>
            <person name="Thiergart T."/>
            <person name="Pickel B."/>
            <person name="Atanasova L."/>
            <person name="Karlsson M."/>
            <person name="Huettel B."/>
            <person name="Barry K.W."/>
            <person name="Haridas S."/>
            <person name="Chen C."/>
            <person name="Bauer D."/>
            <person name="Andreopoulos W."/>
            <person name="Pangilinan J."/>
            <person name="LaButti K."/>
            <person name="Riley R."/>
            <person name="Lipzen A."/>
            <person name="Clum A."/>
            <person name="Drula E."/>
            <person name="Henrissat B."/>
            <person name="Kohler A."/>
            <person name="Grigoriev I.V."/>
            <person name="Martin F.M."/>
            <person name="Hacquard S."/>
        </authorList>
    </citation>
    <scope>NUCLEOTIDE SEQUENCE</scope>
    <source>
        <strain evidence="13">MPI-CAGE-CH-0235</strain>
    </source>
</reference>
<dbReference type="InterPro" id="IPR051063">
    <property type="entry name" value="PDI"/>
</dbReference>
<feature type="coiled-coil region" evidence="10">
    <location>
        <begin position="280"/>
        <end position="307"/>
    </location>
</feature>
<dbReference type="CDD" id="cd02998">
    <property type="entry name" value="PDI_a_ERp38"/>
    <property type="match status" value="2"/>
</dbReference>
<dbReference type="GO" id="GO:0005783">
    <property type="term" value="C:endoplasmic reticulum"/>
    <property type="evidence" value="ECO:0007669"/>
    <property type="project" value="InterPro"/>
</dbReference>
<dbReference type="Proteomes" id="UP000813444">
    <property type="component" value="Unassembled WGS sequence"/>
</dbReference>
<dbReference type="PROSITE" id="PS51352">
    <property type="entry name" value="THIOREDOXIN_2"/>
    <property type="match status" value="2"/>
</dbReference>
<dbReference type="FunFam" id="3.40.30.10:FF:000032">
    <property type="entry name" value="Protein disulfide-isomerase A6 homolog"/>
    <property type="match status" value="1"/>
</dbReference>
<protein>
    <recommendedName>
        <fullName evidence="3">protein disulfide-isomerase</fullName>
        <ecNumber evidence="3">5.3.4.1</ecNumber>
    </recommendedName>
</protein>
<dbReference type="Gene3D" id="1.20.1150.12">
    <property type="entry name" value="Endoplasmic reticulum resident protein 29, C-terminal domain"/>
    <property type="match status" value="1"/>
</dbReference>
<dbReference type="EC" id="5.3.4.1" evidence="3"/>
<keyword evidence="10" id="KW-0175">Coiled coil</keyword>
<dbReference type="Pfam" id="PF00085">
    <property type="entry name" value="Thioredoxin"/>
    <property type="match status" value="2"/>
</dbReference>
<evidence type="ECO:0000256" key="7">
    <source>
        <dbReference type="ARBA" id="ARBA00023235"/>
    </source>
</evidence>
<dbReference type="SUPFAM" id="SSF47933">
    <property type="entry name" value="ERP29 C domain-like"/>
    <property type="match status" value="1"/>
</dbReference>
<keyword evidence="7" id="KW-0413">Isomerase</keyword>
<dbReference type="InterPro" id="IPR011679">
    <property type="entry name" value="ERp29_C"/>
</dbReference>
<name>A0A8K0SS17_9HYPO</name>
<evidence type="ECO:0000256" key="2">
    <source>
        <dbReference type="ARBA" id="ARBA00006347"/>
    </source>
</evidence>
<feature type="domain" description="Thioredoxin" evidence="12">
    <location>
        <begin position="7"/>
        <end position="130"/>
    </location>
</feature>
<organism evidence="13 14">
    <name type="scientific">Stachybotrys elegans</name>
    <dbReference type="NCBI Taxonomy" id="80388"/>
    <lineage>
        <taxon>Eukaryota</taxon>
        <taxon>Fungi</taxon>
        <taxon>Dikarya</taxon>
        <taxon>Ascomycota</taxon>
        <taxon>Pezizomycotina</taxon>
        <taxon>Sordariomycetes</taxon>
        <taxon>Hypocreomycetidae</taxon>
        <taxon>Hypocreales</taxon>
        <taxon>Stachybotryaceae</taxon>
        <taxon>Stachybotrys</taxon>
    </lineage>
</organism>
<keyword evidence="5" id="KW-0677">Repeat</keyword>
<evidence type="ECO:0000256" key="1">
    <source>
        <dbReference type="ARBA" id="ARBA00001182"/>
    </source>
</evidence>
<evidence type="ECO:0000256" key="11">
    <source>
        <dbReference type="SAM" id="SignalP"/>
    </source>
</evidence>
<dbReference type="PANTHER" id="PTHR45672">
    <property type="entry name" value="PROTEIN DISULFIDE-ISOMERASE C17H9.14C-RELATED"/>
    <property type="match status" value="1"/>
</dbReference>
<sequence>MVLIKSLVLATLAASAAAKSAVLDLVPKNFDEVVINSGKPTLVEFFAPWCGHCKNLAPVYEELGLAFQHAKDKVQIAKVDADAEKSLGKRFGVGGFPTLKWFDGKSDKPIDYKSGRDLESLSSFITEKTGVKPRKKQEAPSDVIMLTDATFDEAIGGDKNVFVAFTAPWCGHCKNLAPTWETLATDYINDANVLIAKVDADAANSKGTAEKEGVKSYPTIKYYAAGSKEAELYEGGRSEADLLDFVNAKAGTHRTPGGRLDATAGTLAALDALVAKFTGGADLTEVAAEVKKEVDELKDAAQIKYAQYYIRVFDKLSNSDGYVAKELARLNNILEKGGLAPTKRDELEAKTNVLRRFAAQAAEKVKETVEDIKEEL</sequence>
<dbReference type="GO" id="GO:0006457">
    <property type="term" value="P:protein folding"/>
    <property type="evidence" value="ECO:0007669"/>
    <property type="project" value="TreeGrafter"/>
</dbReference>
<proteinExistence type="inferred from homology"/>
<dbReference type="AlphaFoldDB" id="A0A8K0SS17"/>
<dbReference type="GO" id="GO:0003756">
    <property type="term" value="F:protein disulfide isomerase activity"/>
    <property type="evidence" value="ECO:0007669"/>
    <property type="project" value="UniProtKB-EC"/>
</dbReference>
<evidence type="ECO:0000313" key="14">
    <source>
        <dbReference type="Proteomes" id="UP000813444"/>
    </source>
</evidence>
<evidence type="ECO:0000256" key="10">
    <source>
        <dbReference type="SAM" id="Coils"/>
    </source>
</evidence>
<dbReference type="PRINTS" id="PR00421">
    <property type="entry name" value="THIOREDOXIN"/>
</dbReference>